<reference evidence="1" key="1">
    <citation type="submission" date="2021-02" db="EMBL/GenBank/DDBJ databases">
        <authorList>
            <person name="Nowell W R."/>
        </authorList>
    </citation>
    <scope>NUCLEOTIDE SEQUENCE</scope>
</reference>
<dbReference type="AlphaFoldDB" id="A0A8S3DJ71"/>
<evidence type="ECO:0000313" key="2">
    <source>
        <dbReference type="Proteomes" id="UP000681967"/>
    </source>
</evidence>
<accession>A0A8S3DJ71</accession>
<sequence length="53" mass="5828">MGTVYVAGRNNHRVMRWYKDSKSGSVIIGGQGWGNGTAQLCTPRDLAFDRQGN</sequence>
<dbReference type="SUPFAM" id="SSF63829">
    <property type="entry name" value="Calcium-dependent phosphotriesterase"/>
    <property type="match status" value="1"/>
</dbReference>
<protein>
    <submittedName>
        <fullName evidence="1">Uncharacterized protein</fullName>
    </submittedName>
</protein>
<dbReference type="Proteomes" id="UP000681967">
    <property type="component" value="Unassembled WGS sequence"/>
</dbReference>
<comment type="caution">
    <text evidence="1">The sequence shown here is derived from an EMBL/GenBank/DDBJ whole genome shotgun (WGS) entry which is preliminary data.</text>
</comment>
<gene>
    <name evidence="1" type="ORF">BYL167_LOCUS55698</name>
</gene>
<dbReference type="Gene3D" id="2.120.10.30">
    <property type="entry name" value="TolB, C-terminal domain"/>
    <property type="match status" value="1"/>
</dbReference>
<dbReference type="InterPro" id="IPR011042">
    <property type="entry name" value="6-blade_b-propeller_TolB-like"/>
</dbReference>
<dbReference type="EMBL" id="CAJOBH010210992">
    <property type="protein sequence ID" value="CAF5011134.1"/>
    <property type="molecule type" value="Genomic_DNA"/>
</dbReference>
<feature type="non-terminal residue" evidence="1">
    <location>
        <position position="53"/>
    </location>
</feature>
<organism evidence="1 2">
    <name type="scientific">Rotaria magnacalcarata</name>
    <dbReference type="NCBI Taxonomy" id="392030"/>
    <lineage>
        <taxon>Eukaryota</taxon>
        <taxon>Metazoa</taxon>
        <taxon>Spiralia</taxon>
        <taxon>Gnathifera</taxon>
        <taxon>Rotifera</taxon>
        <taxon>Eurotatoria</taxon>
        <taxon>Bdelloidea</taxon>
        <taxon>Philodinida</taxon>
        <taxon>Philodinidae</taxon>
        <taxon>Rotaria</taxon>
    </lineage>
</organism>
<proteinExistence type="predicted"/>
<evidence type="ECO:0000313" key="1">
    <source>
        <dbReference type="EMBL" id="CAF5011134.1"/>
    </source>
</evidence>
<name>A0A8S3DJ71_9BILA</name>